<comment type="subcellular location">
    <subcellularLocation>
        <location evidence="2 10">Cell membrane</location>
        <topology evidence="2 10">Multi-pass membrane protein</topology>
    </subcellularLocation>
</comment>
<feature type="transmembrane region" description="Helical" evidence="10">
    <location>
        <begin position="90"/>
        <end position="119"/>
    </location>
</feature>
<dbReference type="GO" id="GO:0005315">
    <property type="term" value="F:phosphate transmembrane transporter activity"/>
    <property type="evidence" value="ECO:0007669"/>
    <property type="project" value="InterPro"/>
</dbReference>
<dbReference type="InterPro" id="IPR051408">
    <property type="entry name" value="Phosphate_transprt_permease"/>
</dbReference>
<evidence type="ECO:0000313" key="13">
    <source>
        <dbReference type="Proteomes" id="UP000218965"/>
    </source>
</evidence>
<evidence type="ECO:0000256" key="3">
    <source>
        <dbReference type="ARBA" id="ARBA00007069"/>
    </source>
</evidence>
<evidence type="ECO:0000256" key="2">
    <source>
        <dbReference type="ARBA" id="ARBA00004651"/>
    </source>
</evidence>
<name>A0A0U5BGA1_9MICO</name>
<keyword evidence="9 10" id="KW-0472">Membrane</keyword>
<keyword evidence="8 10" id="KW-1133">Transmembrane helix</keyword>
<evidence type="ECO:0000256" key="6">
    <source>
        <dbReference type="ARBA" id="ARBA00022592"/>
    </source>
</evidence>
<keyword evidence="4" id="KW-0813">Transport</keyword>
<dbReference type="Proteomes" id="UP000218965">
    <property type="component" value="Chromosome"/>
</dbReference>
<dbReference type="KEGG" id="malk:MalAC0309_2422"/>
<dbReference type="CDD" id="cd06261">
    <property type="entry name" value="TM_PBP2"/>
    <property type="match status" value="1"/>
</dbReference>
<comment type="function">
    <text evidence="1">Part of the binding-protein-dependent transport system for phosphate; probably responsible for the translocation of the substrate across the membrane.</text>
</comment>
<feature type="transmembrane region" description="Helical" evidence="10">
    <location>
        <begin position="214"/>
        <end position="231"/>
    </location>
</feature>
<evidence type="ECO:0000256" key="9">
    <source>
        <dbReference type="ARBA" id="ARBA00023136"/>
    </source>
</evidence>
<evidence type="ECO:0000256" key="4">
    <source>
        <dbReference type="ARBA" id="ARBA00022448"/>
    </source>
</evidence>
<protein>
    <recommendedName>
        <fullName evidence="10">Phosphate transport system permease protein PstA</fullName>
    </recommendedName>
</protein>
<dbReference type="PANTHER" id="PTHR42922">
    <property type="entry name" value="PHOSPHATE TRANSPORT SYSTEM PERMEASE PROTEIN PSTA"/>
    <property type="match status" value="1"/>
</dbReference>
<keyword evidence="5 10" id="KW-1003">Cell membrane</keyword>
<feature type="transmembrane region" description="Helical" evidence="10">
    <location>
        <begin position="139"/>
        <end position="169"/>
    </location>
</feature>
<organism evidence="12 13">
    <name type="scientific">Microcella alkaliphila</name>
    <dbReference type="NCBI Taxonomy" id="279828"/>
    <lineage>
        <taxon>Bacteria</taxon>
        <taxon>Bacillati</taxon>
        <taxon>Actinomycetota</taxon>
        <taxon>Actinomycetes</taxon>
        <taxon>Micrococcales</taxon>
        <taxon>Microbacteriaceae</taxon>
        <taxon>Microcella</taxon>
    </lineage>
</organism>
<evidence type="ECO:0000256" key="8">
    <source>
        <dbReference type="ARBA" id="ARBA00022989"/>
    </source>
</evidence>
<dbReference type="Gene3D" id="1.10.3720.10">
    <property type="entry name" value="MetI-like"/>
    <property type="match status" value="1"/>
</dbReference>
<evidence type="ECO:0000259" key="11">
    <source>
        <dbReference type="PROSITE" id="PS50928"/>
    </source>
</evidence>
<dbReference type="PROSITE" id="PS50928">
    <property type="entry name" value="ABC_TM1"/>
    <property type="match status" value="1"/>
</dbReference>
<dbReference type="GO" id="GO:0005886">
    <property type="term" value="C:plasma membrane"/>
    <property type="evidence" value="ECO:0007669"/>
    <property type="project" value="UniProtKB-SubCell"/>
</dbReference>
<feature type="domain" description="ABC transmembrane type-1" evidence="11">
    <location>
        <begin position="144"/>
        <end position="352"/>
    </location>
</feature>
<dbReference type="PANTHER" id="PTHR42922:SF1">
    <property type="entry name" value="PHOSPHATE TRANSPORT SYSTEM PERMEASE PROTEIN PSTA"/>
    <property type="match status" value="1"/>
</dbReference>
<feature type="transmembrane region" description="Helical" evidence="10">
    <location>
        <begin position="334"/>
        <end position="356"/>
    </location>
</feature>
<feature type="transmembrane region" description="Helical" evidence="10">
    <location>
        <begin position="56"/>
        <end position="78"/>
    </location>
</feature>
<evidence type="ECO:0000256" key="7">
    <source>
        <dbReference type="ARBA" id="ARBA00022692"/>
    </source>
</evidence>
<keyword evidence="7 10" id="KW-0812">Transmembrane</keyword>
<dbReference type="EMBL" id="AP017315">
    <property type="protein sequence ID" value="BAU33263.1"/>
    <property type="molecule type" value="Genomic_DNA"/>
</dbReference>
<gene>
    <name evidence="12" type="ORF">MalAC0309_2422</name>
</gene>
<dbReference type="GO" id="GO:0035435">
    <property type="term" value="P:phosphate ion transmembrane transport"/>
    <property type="evidence" value="ECO:0007669"/>
    <property type="project" value="InterPro"/>
</dbReference>
<accession>A0A0U5BGA1</accession>
<feature type="transmembrane region" description="Helical" evidence="10">
    <location>
        <begin position="181"/>
        <end position="208"/>
    </location>
</feature>
<dbReference type="RefSeq" id="WP_096422995.1">
    <property type="nucleotide sequence ID" value="NZ_AP017315.1"/>
</dbReference>
<reference evidence="12 13" key="2">
    <citation type="submission" date="2016-01" db="EMBL/GenBank/DDBJ databases">
        <title>Microcella alkaliphila JAM AC0309 whole genome shotgun sequence.</title>
        <authorList>
            <person name="Kurata A."/>
            <person name="Hirose Y."/>
            <person name="Kishimoto N."/>
            <person name="Kobayashi T."/>
        </authorList>
    </citation>
    <scope>NUCLEOTIDE SEQUENCE [LARGE SCALE GENOMIC DNA]</scope>
    <source>
        <strain evidence="12 13">JAM AC0309</strain>
    </source>
</reference>
<comment type="similarity">
    <text evidence="3 10">Belongs to the binding-protein-dependent transport system permease family. CysTW subfamily.</text>
</comment>
<feature type="transmembrane region" description="Helical" evidence="10">
    <location>
        <begin position="30"/>
        <end position="50"/>
    </location>
</feature>
<dbReference type="InterPro" id="IPR005672">
    <property type="entry name" value="Phosphate_PstA"/>
</dbReference>
<dbReference type="InterPro" id="IPR035906">
    <property type="entry name" value="MetI-like_sf"/>
</dbReference>
<evidence type="ECO:0000256" key="5">
    <source>
        <dbReference type="ARBA" id="ARBA00022475"/>
    </source>
</evidence>
<dbReference type="AlphaFoldDB" id="A0A0U5BGA1"/>
<keyword evidence="6" id="KW-0592">Phosphate transport</keyword>
<proteinExistence type="inferred from homology"/>
<dbReference type="SUPFAM" id="SSF161098">
    <property type="entry name" value="MetI-like"/>
    <property type="match status" value="1"/>
</dbReference>
<sequence length="365" mass="38725">MAIDSTPALLRTSTPANIHDHGRLNRRTPWTILGLSLAAGFGVAAFLGSVGATDGLSLTLALALGTVLYVVMITLISRQIEGTRQATDRFVTAMVTIAFTVAIIPLISLLFTVVTRGAARFDIQFFSESMRNVVGEGGGAAHAIVGTLLMTGTAAIISIPIGLMTAIYLVEYGRGPLARAITFFVDVMTGIPSIVAGLFAFALFALVFGPGVRMGFAGSIALSVLMIPVVVRSCEEMLRIVPNELREASYALGVPKWLTVLKVVLPTSIAGITTGIMIAIARVIGETAPLLIVAGFTASMNYDMFNDRMQSLPVFVFTSYANQGVDSQAFLDRAWAGALTLILIVMVLNLTARLIARLFAPKLGR</sequence>
<dbReference type="Pfam" id="PF00528">
    <property type="entry name" value="BPD_transp_1"/>
    <property type="match status" value="1"/>
</dbReference>
<evidence type="ECO:0000313" key="12">
    <source>
        <dbReference type="EMBL" id="BAU33263.1"/>
    </source>
</evidence>
<evidence type="ECO:0000256" key="10">
    <source>
        <dbReference type="RuleBase" id="RU363043"/>
    </source>
</evidence>
<dbReference type="NCBIfam" id="TIGR00974">
    <property type="entry name" value="3a0107s02c"/>
    <property type="match status" value="1"/>
</dbReference>
<evidence type="ECO:0000256" key="1">
    <source>
        <dbReference type="ARBA" id="ARBA00003510"/>
    </source>
</evidence>
<dbReference type="OrthoDB" id="9775069at2"/>
<reference evidence="13" key="1">
    <citation type="submission" date="2015-12" db="EMBL/GenBank/DDBJ databases">
        <authorList>
            <person name="Shamseldin A."/>
            <person name="Moawad H."/>
            <person name="Abd El-Rahim W.M."/>
            <person name="Sadowsky M.J."/>
        </authorList>
    </citation>
    <scope>NUCLEOTIDE SEQUENCE [LARGE SCALE GENOMIC DNA]</scope>
    <source>
        <strain evidence="13">JAM AC0309</strain>
    </source>
</reference>
<dbReference type="InterPro" id="IPR000515">
    <property type="entry name" value="MetI-like"/>
</dbReference>